<dbReference type="PROSITE" id="PS00761">
    <property type="entry name" value="SPASE_I_3"/>
    <property type="match status" value="1"/>
</dbReference>
<dbReference type="GO" id="GO:0042720">
    <property type="term" value="C:mitochondrial inner membrane peptidase complex"/>
    <property type="evidence" value="ECO:0007669"/>
    <property type="project" value="TreeGrafter"/>
</dbReference>
<sequence>MSWRSVNEFFGLPWRDFAREAFDCAFVCAKFLCVMHVASNYGCSTVLPVGPSMLPTYNLSGDILLMERLSTRFGNIKRGDLVVFRSPQNPRKIVCKRVTGVEGDCVEFCRTEYGEENRSVVVPKGHVWVQGDNLSVSKDSRIFGPLSCSLLQGKVFWRIWPIEGFGVLS</sequence>
<evidence type="ECO:0000313" key="9">
    <source>
        <dbReference type="EMBL" id="JAG85634.1"/>
    </source>
</evidence>
<feature type="active site" evidence="7">
    <location>
        <position position="96"/>
    </location>
</feature>
<name>A0A0C9RQD1_9CONI</name>
<evidence type="ECO:0000256" key="1">
    <source>
        <dbReference type="ARBA" id="ARBA00004273"/>
    </source>
</evidence>
<evidence type="ECO:0000256" key="4">
    <source>
        <dbReference type="ARBA" id="ARBA00023128"/>
    </source>
</evidence>
<dbReference type="InterPro" id="IPR036286">
    <property type="entry name" value="LexA/Signal_pep-like_sf"/>
</dbReference>
<dbReference type="InterPro" id="IPR052064">
    <property type="entry name" value="Mito_IMP1_subunit"/>
</dbReference>
<evidence type="ECO:0000256" key="6">
    <source>
        <dbReference type="ARBA" id="ARBA00038445"/>
    </source>
</evidence>
<evidence type="ECO:0000256" key="3">
    <source>
        <dbReference type="ARBA" id="ARBA00022801"/>
    </source>
</evidence>
<dbReference type="Gene3D" id="2.10.109.10">
    <property type="entry name" value="Umud Fragment, subunit A"/>
    <property type="match status" value="1"/>
</dbReference>
<keyword evidence="5" id="KW-0472">Membrane</keyword>
<dbReference type="GO" id="GO:0006465">
    <property type="term" value="P:signal peptide processing"/>
    <property type="evidence" value="ECO:0007669"/>
    <property type="project" value="InterPro"/>
</dbReference>
<dbReference type="Pfam" id="PF10502">
    <property type="entry name" value="Peptidase_S26"/>
    <property type="match status" value="2"/>
</dbReference>
<dbReference type="GO" id="GO:0004252">
    <property type="term" value="F:serine-type endopeptidase activity"/>
    <property type="evidence" value="ECO:0007669"/>
    <property type="project" value="InterPro"/>
</dbReference>
<feature type="active site" evidence="7">
    <location>
        <position position="52"/>
    </location>
</feature>
<dbReference type="GO" id="GO:0006627">
    <property type="term" value="P:protein processing involved in protein targeting to mitochondrion"/>
    <property type="evidence" value="ECO:0007669"/>
    <property type="project" value="TreeGrafter"/>
</dbReference>
<keyword evidence="4" id="KW-0496">Mitochondrion</keyword>
<accession>A0A0C9RQD1</accession>
<dbReference type="InterPro" id="IPR019758">
    <property type="entry name" value="Pept_S26A_signal_pept_1_CS"/>
</dbReference>
<dbReference type="InterPro" id="IPR000223">
    <property type="entry name" value="Pept_S26A_signal_pept_1"/>
</dbReference>
<reference evidence="9" key="1">
    <citation type="submission" date="2015-02" db="EMBL/GenBank/DDBJ databases">
        <title>A transcriptome of Wollemia nobilis - a relic of Gondwana.</title>
        <authorList>
            <person name="Chia J.Y."/>
            <person name="Leong Y.S."/>
            <person name="Abdul Karim S."/>
            <person name="Wan Azmi N."/>
            <person name="Hercus R."/>
            <person name="Croft L."/>
        </authorList>
    </citation>
    <scope>NUCLEOTIDE SEQUENCE</scope>
    <source>
        <strain evidence="9">MaeBrown</strain>
        <tissue evidence="9">Leaf</tissue>
    </source>
</reference>
<dbReference type="PANTHER" id="PTHR12383:SF16">
    <property type="entry name" value="MITOCHONDRIAL INNER MEMBRANE PROTEASE SUBUNIT 1"/>
    <property type="match status" value="1"/>
</dbReference>
<keyword evidence="3" id="KW-0378">Hydrolase</keyword>
<dbReference type="CDD" id="cd06530">
    <property type="entry name" value="S26_SPase_I"/>
    <property type="match status" value="1"/>
</dbReference>
<proteinExistence type="inferred from homology"/>
<dbReference type="EMBL" id="GCHU01025236">
    <property type="protein sequence ID" value="JAG85634.1"/>
    <property type="molecule type" value="Transcribed_RNA"/>
</dbReference>
<organism evidence="9">
    <name type="scientific">Wollemia nobilis</name>
    <dbReference type="NCBI Taxonomy" id="56998"/>
    <lineage>
        <taxon>Eukaryota</taxon>
        <taxon>Viridiplantae</taxon>
        <taxon>Streptophyta</taxon>
        <taxon>Embryophyta</taxon>
        <taxon>Tracheophyta</taxon>
        <taxon>Spermatophyta</taxon>
        <taxon>Pinopsida</taxon>
        <taxon>Pinidae</taxon>
        <taxon>Conifers II</taxon>
        <taxon>Araucariales</taxon>
        <taxon>Araucariaceae</taxon>
        <taxon>Wollemia</taxon>
    </lineage>
</organism>
<comment type="similarity">
    <text evidence="6">Belongs to the peptidase S26 family. IMP1 subfamily.</text>
</comment>
<evidence type="ECO:0000256" key="5">
    <source>
        <dbReference type="ARBA" id="ARBA00023136"/>
    </source>
</evidence>
<evidence type="ECO:0000256" key="2">
    <source>
        <dbReference type="ARBA" id="ARBA00022792"/>
    </source>
</evidence>
<dbReference type="AlphaFoldDB" id="A0A0C9RQD1"/>
<protein>
    <submittedName>
        <fullName evidence="9">TSA: Wollemia nobilis Ref_Wollemi_Transcript_25427_936 transcribed RNA sequence</fullName>
    </submittedName>
</protein>
<evidence type="ECO:0000256" key="7">
    <source>
        <dbReference type="PIRSR" id="PIRSR600223-1"/>
    </source>
</evidence>
<dbReference type="InterPro" id="IPR019533">
    <property type="entry name" value="Peptidase_S26"/>
</dbReference>
<comment type="subcellular location">
    <subcellularLocation>
        <location evidence="1">Mitochondrion inner membrane</location>
    </subcellularLocation>
</comment>
<evidence type="ECO:0000259" key="8">
    <source>
        <dbReference type="Pfam" id="PF10502"/>
    </source>
</evidence>
<dbReference type="NCBIfam" id="TIGR02227">
    <property type="entry name" value="sigpep_I_bact"/>
    <property type="match status" value="1"/>
</dbReference>
<feature type="domain" description="Peptidase S26" evidence="8">
    <location>
        <begin position="116"/>
        <end position="160"/>
    </location>
</feature>
<keyword evidence="2" id="KW-0999">Mitochondrion inner membrane</keyword>
<feature type="domain" description="Peptidase S26" evidence="8">
    <location>
        <begin position="31"/>
        <end position="108"/>
    </location>
</feature>
<dbReference type="PRINTS" id="PR00727">
    <property type="entry name" value="LEADERPTASE"/>
</dbReference>
<dbReference type="SUPFAM" id="SSF51306">
    <property type="entry name" value="LexA/Signal peptidase"/>
    <property type="match status" value="1"/>
</dbReference>
<dbReference type="PANTHER" id="PTHR12383">
    <property type="entry name" value="PROTEASE FAMILY S26 MITOCHONDRIAL INNER MEMBRANE PROTEASE-RELATED"/>
    <property type="match status" value="1"/>
</dbReference>